<dbReference type="InterPro" id="IPR023631">
    <property type="entry name" value="Amidase_dom"/>
</dbReference>
<dbReference type="SUPFAM" id="SSF75304">
    <property type="entry name" value="Amidase signature (AS) enzymes"/>
    <property type="match status" value="1"/>
</dbReference>
<dbReference type="EMBL" id="CP099424">
    <property type="protein sequence ID" value="USW55442.1"/>
    <property type="molecule type" value="Genomic_DNA"/>
</dbReference>
<dbReference type="Gene3D" id="3.90.1300.10">
    <property type="entry name" value="Amidase signature (AS) domain"/>
    <property type="match status" value="1"/>
</dbReference>
<evidence type="ECO:0000313" key="4">
    <source>
        <dbReference type="EMBL" id="USW55442.1"/>
    </source>
</evidence>
<gene>
    <name evidence="4" type="ORF">Slin15195_G087610</name>
</gene>
<protein>
    <submittedName>
        <fullName evidence="4">Amidase</fullName>
    </submittedName>
</protein>
<evidence type="ECO:0000256" key="2">
    <source>
        <dbReference type="SAM" id="MobiDB-lite"/>
    </source>
</evidence>
<evidence type="ECO:0000259" key="3">
    <source>
        <dbReference type="Pfam" id="PF01425"/>
    </source>
</evidence>
<dbReference type="OrthoDB" id="566138at2759"/>
<dbReference type="PANTHER" id="PTHR42678">
    <property type="entry name" value="AMIDASE"/>
    <property type="match status" value="1"/>
</dbReference>
<dbReference type="InterPro" id="IPR020556">
    <property type="entry name" value="Amidase_CS"/>
</dbReference>
<sequence length="485" mass="52555">MAGNLPRYQTLAELQKAYEGGTTVQEVTQQYLEAIEALKDLNAVTCINPKAVEEAQKLDSLPQEKRGPLFGLPIVIKDQIETAGIVTAYGSKACKDYIPPQDAELVCKLKEAGAIILAKTTMPDWATSWFSTSSLSGTTKHPIDHSRDPGGSSSGSGTAVASGMALAAIGGDTGGSVRLPASFCGLVGVRVTPGRISRDGMSSLVVTQDTPGPMTRTVEDAARILDALVGFDEKDDFTSINALAERRSATSFVEALKQPTLSGKRLGVLRQVFGEHKGINSVLDKTLNELQQSGAELIDVEIPNLEELKEQTSVYILRSRTDINNFLASREGLQHLKIEELQGKGEYHRCLDLLRALAKGPKDAFQSPHFSKALASIQHFQRTVLSVYAKHDLDAMVYPTCQLLAPKTQDLLDLRFTCINYPNNTVIGSQLLWTALSVPIGRVKDDEYPDDPELPIGLEILGTPMSEERILNLAAGIEAMKAKPQ</sequence>
<accession>A0A9Q9EME2</accession>
<organism evidence="4 5">
    <name type="scientific">Septoria linicola</name>
    <dbReference type="NCBI Taxonomy" id="215465"/>
    <lineage>
        <taxon>Eukaryota</taxon>
        <taxon>Fungi</taxon>
        <taxon>Dikarya</taxon>
        <taxon>Ascomycota</taxon>
        <taxon>Pezizomycotina</taxon>
        <taxon>Dothideomycetes</taxon>
        <taxon>Dothideomycetidae</taxon>
        <taxon>Mycosphaerellales</taxon>
        <taxon>Mycosphaerellaceae</taxon>
        <taxon>Septoria</taxon>
    </lineage>
</organism>
<evidence type="ECO:0000313" key="5">
    <source>
        <dbReference type="Proteomes" id="UP001056384"/>
    </source>
</evidence>
<keyword evidence="5" id="KW-1185">Reference proteome</keyword>
<feature type="region of interest" description="Disordered" evidence="2">
    <location>
        <begin position="137"/>
        <end position="157"/>
    </location>
</feature>
<dbReference type="PANTHER" id="PTHR42678:SF34">
    <property type="entry name" value="OS04G0183300 PROTEIN"/>
    <property type="match status" value="1"/>
</dbReference>
<comment type="similarity">
    <text evidence="1">Belongs to the amidase family.</text>
</comment>
<dbReference type="AlphaFoldDB" id="A0A9Q9EME2"/>
<dbReference type="InterPro" id="IPR036928">
    <property type="entry name" value="AS_sf"/>
</dbReference>
<feature type="domain" description="Amidase" evidence="3">
    <location>
        <begin position="26"/>
        <end position="471"/>
    </location>
</feature>
<evidence type="ECO:0000256" key="1">
    <source>
        <dbReference type="ARBA" id="ARBA00009199"/>
    </source>
</evidence>
<proteinExistence type="inferred from homology"/>
<dbReference type="Pfam" id="PF01425">
    <property type="entry name" value="Amidase"/>
    <property type="match status" value="1"/>
</dbReference>
<reference evidence="4" key="1">
    <citation type="submission" date="2022-06" db="EMBL/GenBank/DDBJ databases">
        <title>Complete genome sequences of two strains of the flax pathogen Septoria linicola.</title>
        <authorList>
            <person name="Lapalu N."/>
            <person name="Simon A."/>
            <person name="Demenou B."/>
            <person name="Paumier D."/>
            <person name="Guillot M.-P."/>
            <person name="Gout L."/>
            <person name="Valade R."/>
        </authorList>
    </citation>
    <scope>NUCLEOTIDE SEQUENCE</scope>
    <source>
        <strain evidence="4">SE15195</strain>
    </source>
</reference>
<name>A0A9Q9EME2_9PEZI</name>
<dbReference type="PROSITE" id="PS00571">
    <property type="entry name" value="AMIDASES"/>
    <property type="match status" value="1"/>
</dbReference>
<dbReference type="Proteomes" id="UP001056384">
    <property type="component" value="Chromosome 7"/>
</dbReference>